<protein>
    <recommendedName>
        <fullName evidence="3">SMI1/KNR4 family protein</fullName>
    </recommendedName>
</protein>
<dbReference type="SUPFAM" id="SSF160631">
    <property type="entry name" value="SMI1/KNR4-like"/>
    <property type="match status" value="1"/>
</dbReference>
<proteinExistence type="predicted"/>
<name>A0A3E3DTY9_9FIRM</name>
<dbReference type="OrthoDB" id="515110at2"/>
<sequence>MYDIDFSEMRSLFHIEGNIGFDKEEIKRAENKWGALPTVLKDYYRQLGAHERLNRTQNFLRRPDDLFDRDEYLVFYIENQDCVDWCIRKADLKEGNPAVYCRNYYNKTVLESNTLFDFFNAMALFQAGSWGLSYADEEIYSITEEQADVIRGKYQKKAYELGQWLRVSFYGNYKDEVVMMTENGDYDLTFGAEDEARFLDMEEFMRELKLEAY</sequence>
<dbReference type="AlphaFoldDB" id="A0A3E3DTY9"/>
<organism evidence="1 2">
    <name type="scientific">Hungatella hathewayi</name>
    <dbReference type="NCBI Taxonomy" id="154046"/>
    <lineage>
        <taxon>Bacteria</taxon>
        <taxon>Bacillati</taxon>
        <taxon>Bacillota</taxon>
        <taxon>Clostridia</taxon>
        <taxon>Lachnospirales</taxon>
        <taxon>Lachnospiraceae</taxon>
        <taxon>Hungatella</taxon>
    </lineage>
</organism>
<evidence type="ECO:0008006" key="3">
    <source>
        <dbReference type="Google" id="ProtNLM"/>
    </source>
</evidence>
<dbReference type="InterPro" id="IPR037883">
    <property type="entry name" value="Knr4/Smi1-like_sf"/>
</dbReference>
<evidence type="ECO:0000313" key="1">
    <source>
        <dbReference type="EMBL" id="RGD72459.1"/>
    </source>
</evidence>
<dbReference type="EMBL" id="QTJW01000001">
    <property type="protein sequence ID" value="RGD72459.1"/>
    <property type="molecule type" value="Genomic_DNA"/>
</dbReference>
<accession>A0A3E3DTY9</accession>
<evidence type="ECO:0000313" key="2">
    <source>
        <dbReference type="Proteomes" id="UP000261023"/>
    </source>
</evidence>
<gene>
    <name evidence="1" type="ORF">DWX31_01010</name>
</gene>
<dbReference type="RefSeq" id="WP_025529097.1">
    <property type="nucleotide sequence ID" value="NZ_QTJW01000001.1"/>
</dbReference>
<dbReference type="Proteomes" id="UP000261023">
    <property type="component" value="Unassembled WGS sequence"/>
</dbReference>
<reference evidence="1 2" key="1">
    <citation type="submission" date="2018-08" db="EMBL/GenBank/DDBJ databases">
        <title>A genome reference for cultivated species of the human gut microbiota.</title>
        <authorList>
            <person name="Zou Y."/>
            <person name="Xue W."/>
            <person name="Luo G."/>
        </authorList>
    </citation>
    <scope>NUCLEOTIDE SEQUENCE [LARGE SCALE GENOMIC DNA]</scope>
    <source>
        <strain evidence="1 2">AF19-13AC</strain>
    </source>
</reference>
<comment type="caution">
    <text evidence="1">The sequence shown here is derived from an EMBL/GenBank/DDBJ whole genome shotgun (WGS) entry which is preliminary data.</text>
</comment>